<dbReference type="AlphaFoldDB" id="A0A5J5HT80"/>
<evidence type="ECO:0000313" key="3">
    <source>
        <dbReference type="Proteomes" id="UP000325933"/>
    </source>
</evidence>
<evidence type="ECO:0000313" key="2">
    <source>
        <dbReference type="EMBL" id="KAA9025565.1"/>
    </source>
</evidence>
<keyword evidence="4" id="KW-1185">Reference proteome</keyword>
<dbReference type="EMBL" id="VYQB01000017">
    <property type="protein sequence ID" value="KAA9013259.1"/>
    <property type="molecule type" value="Genomic_DNA"/>
</dbReference>
<reference evidence="3 4" key="1">
    <citation type="submission" date="2019-09" db="EMBL/GenBank/DDBJ databases">
        <authorList>
            <person name="Feng G."/>
        </authorList>
    </citation>
    <scope>NUCLEOTIDE SEQUENCE [LARGE SCALE GENOMIC DNA]</scope>
    <source>
        <strain evidence="2 3">KACC 19283</strain>
        <strain evidence="1 4">KACC 19284</strain>
    </source>
</reference>
<accession>A0A5J5HT80</accession>
<proteinExistence type="predicted"/>
<sequence>MPLPHARYIVLSHEGVWKINLDNKYYGPFPTQALAVESATGTAQKASEAGYPASVLLMQGTQFETLWTSVVEDEPSAP</sequence>
<comment type="caution">
    <text evidence="2">The sequence shown here is derived from an EMBL/GenBank/DDBJ whole genome shotgun (WGS) entry which is preliminary data.</text>
</comment>
<dbReference type="Proteomes" id="UP000326364">
    <property type="component" value="Unassembled WGS sequence"/>
</dbReference>
<dbReference type="EMBL" id="VYQA01000017">
    <property type="protein sequence ID" value="KAA9025565.1"/>
    <property type="molecule type" value="Genomic_DNA"/>
</dbReference>
<dbReference type="Proteomes" id="UP000325933">
    <property type="component" value="Unassembled WGS sequence"/>
</dbReference>
<name>A0A5J5HT80_9SPHN</name>
<gene>
    <name evidence="2" type="ORF">F4U95_18815</name>
    <name evidence="1" type="ORF">F4U96_18690</name>
</gene>
<organism evidence="2 3">
    <name type="scientific">Sphingobium limneticum</name>
    <dbReference type="NCBI Taxonomy" id="1007511"/>
    <lineage>
        <taxon>Bacteria</taxon>
        <taxon>Pseudomonadati</taxon>
        <taxon>Pseudomonadota</taxon>
        <taxon>Alphaproteobacteria</taxon>
        <taxon>Sphingomonadales</taxon>
        <taxon>Sphingomonadaceae</taxon>
        <taxon>Sphingobium</taxon>
    </lineage>
</organism>
<protein>
    <submittedName>
        <fullName evidence="2">DUF2188 domain-containing protein</fullName>
    </submittedName>
</protein>
<evidence type="ECO:0000313" key="4">
    <source>
        <dbReference type="Proteomes" id="UP000326364"/>
    </source>
</evidence>
<dbReference type="RefSeq" id="WP_120250900.1">
    <property type="nucleotide sequence ID" value="NZ_JBNNIY010000001.1"/>
</dbReference>
<evidence type="ECO:0000313" key="1">
    <source>
        <dbReference type="EMBL" id="KAA9013259.1"/>
    </source>
</evidence>